<dbReference type="EMBL" id="KZ613939">
    <property type="protein sequence ID" value="PMD46047.1"/>
    <property type="molecule type" value="Genomic_DNA"/>
</dbReference>
<protein>
    <submittedName>
        <fullName evidence="1">Uncharacterized protein</fullName>
    </submittedName>
</protein>
<name>A0A2J6S5L1_HYAVF</name>
<evidence type="ECO:0000313" key="1">
    <source>
        <dbReference type="EMBL" id="PMD46047.1"/>
    </source>
</evidence>
<proteinExistence type="predicted"/>
<dbReference type="AlphaFoldDB" id="A0A2J6S5L1"/>
<reference evidence="1 2" key="1">
    <citation type="submission" date="2016-04" db="EMBL/GenBank/DDBJ databases">
        <title>A degradative enzymes factory behind the ericoid mycorrhizal symbiosis.</title>
        <authorList>
            <consortium name="DOE Joint Genome Institute"/>
            <person name="Martino E."/>
            <person name="Morin E."/>
            <person name="Grelet G."/>
            <person name="Kuo A."/>
            <person name="Kohler A."/>
            <person name="Daghino S."/>
            <person name="Barry K."/>
            <person name="Choi C."/>
            <person name="Cichocki N."/>
            <person name="Clum A."/>
            <person name="Copeland A."/>
            <person name="Hainaut M."/>
            <person name="Haridas S."/>
            <person name="Labutti K."/>
            <person name="Lindquist E."/>
            <person name="Lipzen A."/>
            <person name="Khouja H.-R."/>
            <person name="Murat C."/>
            <person name="Ohm R."/>
            <person name="Olson A."/>
            <person name="Spatafora J."/>
            <person name="Veneault-Fourrey C."/>
            <person name="Henrissat B."/>
            <person name="Grigoriev I."/>
            <person name="Martin F."/>
            <person name="Perotto S."/>
        </authorList>
    </citation>
    <scope>NUCLEOTIDE SEQUENCE [LARGE SCALE GENOMIC DNA]</scope>
    <source>
        <strain evidence="1 2">F</strain>
    </source>
</reference>
<dbReference type="Proteomes" id="UP000235786">
    <property type="component" value="Unassembled WGS sequence"/>
</dbReference>
<evidence type="ECO:0000313" key="2">
    <source>
        <dbReference type="Proteomes" id="UP000235786"/>
    </source>
</evidence>
<sequence>MRGVGKSDEVVELLRRLPYIEHPSNARIQAGVTPGAEFADWLSDCRNTAFGRGKPEDRKSPSDDISISKDVPSTVIGLPNAGFWNSVFLLDTEFRILHSHE</sequence>
<accession>A0A2J6S5L1</accession>
<dbReference type="OrthoDB" id="5343383at2759"/>
<organism evidence="1 2">
    <name type="scientific">Hyaloscypha variabilis (strain UAMH 11265 / GT02V1 / F)</name>
    <name type="common">Meliniomyces variabilis</name>
    <dbReference type="NCBI Taxonomy" id="1149755"/>
    <lineage>
        <taxon>Eukaryota</taxon>
        <taxon>Fungi</taxon>
        <taxon>Dikarya</taxon>
        <taxon>Ascomycota</taxon>
        <taxon>Pezizomycotina</taxon>
        <taxon>Leotiomycetes</taxon>
        <taxon>Helotiales</taxon>
        <taxon>Hyaloscyphaceae</taxon>
        <taxon>Hyaloscypha</taxon>
        <taxon>Hyaloscypha variabilis</taxon>
    </lineage>
</organism>
<gene>
    <name evidence="1" type="ORF">L207DRAFT_576926</name>
</gene>
<keyword evidence="2" id="KW-1185">Reference proteome</keyword>